<reference evidence="5" key="2">
    <citation type="submission" date="2025-08" db="UniProtKB">
        <authorList>
            <consortium name="Ensembl"/>
        </authorList>
    </citation>
    <scope>IDENTIFICATION</scope>
</reference>
<dbReference type="InterPro" id="IPR003599">
    <property type="entry name" value="Ig_sub"/>
</dbReference>
<dbReference type="SUPFAM" id="SSF48726">
    <property type="entry name" value="Immunoglobulin"/>
    <property type="match status" value="2"/>
</dbReference>
<dbReference type="GO" id="GO:0005886">
    <property type="term" value="C:plasma membrane"/>
    <property type="evidence" value="ECO:0007669"/>
    <property type="project" value="TreeGrafter"/>
</dbReference>
<evidence type="ECO:0000259" key="4">
    <source>
        <dbReference type="SMART" id="SM00409"/>
    </source>
</evidence>
<feature type="domain" description="Immunoglobulin" evidence="4">
    <location>
        <begin position="27"/>
        <end position="125"/>
    </location>
</feature>
<dbReference type="OMA" id="CKEICEG"/>
<keyword evidence="3" id="KW-0472">Membrane</keyword>
<dbReference type="InterPro" id="IPR036179">
    <property type="entry name" value="Ig-like_dom_sf"/>
</dbReference>
<comment type="subcellular location">
    <subcellularLocation>
        <location evidence="1">Membrane</location>
    </subcellularLocation>
</comment>
<organism evidence="5 6">
    <name type="scientific">Poecilia formosa</name>
    <name type="common">Amazon molly</name>
    <name type="synonym">Limia formosa</name>
    <dbReference type="NCBI Taxonomy" id="48698"/>
    <lineage>
        <taxon>Eukaryota</taxon>
        <taxon>Metazoa</taxon>
        <taxon>Chordata</taxon>
        <taxon>Craniata</taxon>
        <taxon>Vertebrata</taxon>
        <taxon>Euteleostomi</taxon>
        <taxon>Actinopterygii</taxon>
        <taxon>Neopterygii</taxon>
        <taxon>Teleostei</taxon>
        <taxon>Neoteleostei</taxon>
        <taxon>Acanthomorphata</taxon>
        <taxon>Ovalentaria</taxon>
        <taxon>Atherinomorphae</taxon>
        <taxon>Cyprinodontiformes</taxon>
        <taxon>Poeciliidae</taxon>
        <taxon>Poeciliinae</taxon>
        <taxon>Poecilia</taxon>
    </lineage>
</organism>
<evidence type="ECO:0000256" key="3">
    <source>
        <dbReference type="ARBA" id="ARBA00023136"/>
    </source>
</evidence>
<dbReference type="EMBL" id="AYCK01026397">
    <property type="status" value="NOT_ANNOTATED_CDS"/>
    <property type="molecule type" value="Genomic_DNA"/>
</dbReference>
<reference evidence="5" key="3">
    <citation type="submission" date="2025-09" db="UniProtKB">
        <authorList>
            <consortium name="Ensembl"/>
        </authorList>
    </citation>
    <scope>IDENTIFICATION</scope>
</reference>
<reference evidence="6" key="1">
    <citation type="submission" date="2013-10" db="EMBL/GenBank/DDBJ databases">
        <authorList>
            <person name="Schartl M."/>
            <person name="Warren W."/>
        </authorList>
    </citation>
    <scope>NUCLEOTIDE SEQUENCE [LARGE SCALE GENOMIC DNA]</scope>
    <source>
        <strain evidence="6">female</strain>
    </source>
</reference>
<dbReference type="GeneTree" id="ENSGT01070000254036"/>
<accession>A0A087X759</accession>
<keyword evidence="2" id="KW-0812">Transmembrane</keyword>
<feature type="domain" description="Immunoglobulin" evidence="4">
    <location>
        <begin position="134"/>
        <end position="232"/>
    </location>
</feature>
<dbReference type="AlphaFoldDB" id="A0A087X759"/>
<dbReference type="Gene3D" id="2.60.40.10">
    <property type="entry name" value="Immunoglobulins"/>
    <property type="match status" value="2"/>
</dbReference>
<dbReference type="Ensembl" id="ENSPFOT00000001615.1">
    <property type="protein sequence ID" value="ENSPFOP00000001612.1"/>
    <property type="gene ID" value="ENSPFOG00000001714.1"/>
</dbReference>
<dbReference type="PANTHER" id="PTHR11860">
    <property type="entry name" value="POLYMERIC-IMMUNOGLOBULIN RECEPTOR"/>
    <property type="match status" value="1"/>
</dbReference>
<dbReference type="Proteomes" id="UP000028760">
    <property type="component" value="Unassembled WGS sequence"/>
</dbReference>
<proteinExistence type="predicted"/>
<name>A0A087X759_POEFO</name>
<protein>
    <recommendedName>
        <fullName evidence="4">Immunoglobulin domain-containing protein</fullName>
    </recommendedName>
</protein>
<evidence type="ECO:0000313" key="5">
    <source>
        <dbReference type="Ensembl" id="ENSPFOP00000001612.1"/>
    </source>
</evidence>
<dbReference type="GO" id="GO:0004888">
    <property type="term" value="F:transmembrane signaling receptor activity"/>
    <property type="evidence" value="ECO:0007669"/>
    <property type="project" value="TreeGrafter"/>
</dbReference>
<dbReference type="PANTHER" id="PTHR11860:SF87">
    <property type="entry name" value="CMRF35-LIKE MOLECULE 8"/>
    <property type="match status" value="1"/>
</dbReference>
<dbReference type="InterPro" id="IPR050671">
    <property type="entry name" value="CD300_family_receptors"/>
</dbReference>
<evidence type="ECO:0000256" key="2">
    <source>
        <dbReference type="ARBA" id="ARBA00022692"/>
    </source>
</evidence>
<dbReference type="InterPro" id="IPR013783">
    <property type="entry name" value="Ig-like_fold"/>
</dbReference>
<evidence type="ECO:0000313" key="6">
    <source>
        <dbReference type="Proteomes" id="UP000028760"/>
    </source>
</evidence>
<dbReference type="SMART" id="SM00409">
    <property type="entry name" value="IG"/>
    <property type="match status" value="2"/>
</dbReference>
<evidence type="ECO:0000256" key="1">
    <source>
        <dbReference type="ARBA" id="ARBA00004370"/>
    </source>
</evidence>
<sequence length="295" mass="33426">NKMLYYLNDVNFLVFQPALIFFTVGDLTRWTGKERENITVGCKFLFSGRIKFFCKGICEGENILVETSEDTAQSGRYNIEYKTYDSGSYVLYVSISKLKRSDAGQYRCGLDNPGVRYDDFKLIVTEDLQDGDSVRTIRGIEGTTITFGCKFIFPGSTKFFCKEICEGENILIETTEDRAQRGRYSIEYEKHRSESIAVYVSISELKRSDSGRYRCGLDKSWTRYDDFDLDVTGASNTSGPNWTLKTFPSTLVTSSSLTLTQRLSSSSSSSSYETTQQTRTSPEPKGLLLYVFLSL</sequence>
<keyword evidence="6" id="KW-1185">Reference proteome</keyword>